<keyword evidence="3" id="KW-1185">Reference proteome</keyword>
<keyword evidence="1" id="KW-0812">Transmembrane</keyword>
<evidence type="ECO:0008006" key="4">
    <source>
        <dbReference type="Google" id="ProtNLM"/>
    </source>
</evidence>
<proteinExistence type="predicted"/>
<accession>A0A1L6MYP8</accession>
<dbReference type="STRING" id="1882918.BCY86_07805"/>
<organism evidence="2 3">
    <name type="scientific">Pajaroellobacter abortibovis</name>
    <dbReference type="NCBI Taxonomy" id="1882918"/>
    <lineage>
        <taxon>Bacteria</taxon>
        <taxon>Pseudomonadati</taxon>
        <taxon>Myxococcota</taxon>
        <taxon>Polyangia</taxon>
        <taxon>Polyangiales</taxon>
        <taxon>Polyangiaceae</taxon>
    </lineage>
</organism>
<feature type="transmembrane region" description="Helical" evidence="1">
    <location>
        <begin position="115"/>
        <end position="133"/>
    </location>
</feature>
<keyword evidence="1" id="KW-1133">Transmembrane helix</keyword>
<feature type="transmembrane region" description="Helical" evidence="1">
    <location>
        <begin position="163"/>
        <end position="183"/>
    </location>
</feature>
<dbReference type="RefSeq" id="WP_075277256.1">
    <property type="nucleotide sequence ID" value="NZ_CP016908.1"/>
</dbReference>
<evidence type="ECO:0000313" key="3">
    <source>
        <dbReference type="Proteomes" id="UP000185544"/>
    </source>
</evidence>
<gene>
    <name evidence="2" type="ORF">BCY86_07805</name>
</gene>
<name>A0A1L6MYP8_9BACT</name>
<evidence type="ECO:0000313" key="2">
    <source>
        <dbReference type="EMBL" id="APS00587.1"/>
    </source>
</evidence>
<dbReference type="KEGG" id="pabo:BCY86_07805"/>
<feature type="transmembrane region" description="Helical" evidence="1">
    <location>
        <begin position="251"/>
        <end position="272"/>
    </location>
</feature>
<feature type="transmembrane region" description="Helical" evidence="1">
    <location>
        <begin position="203"/>
        <end position="230"/>
    </location>
</feature>
<keyword evidence="1" id="KW-0472">Membrane</keyword>
<evidence type="ECO:0000256" key="1">
    <source>
        <dbReference type="SAM" id="Phobius"/>
    </source>
</evidence>
<dbReference type="OrthoDB" id="9828797at2"/>
<dbReference type="EMBL" id="CP016908">
    <property type="protein sequence ID" value="APS00587.1"/>
    <property type="molecule type" value="Genomic_DNA"/>
</dbReference>
<dbReference type="AlphaFoldDB" id="A0A1L6MYP8"/>
<feature type="transmembrane region" description="Helical" evidence="1">
    <location>
        <begin position="340"/>
        <end position="359"/>
    </location>
</feature>
<feature type="transmembrane region" description="Helical" evidence="1">
    <location>
        <begin position="371"/>
        <end position="388"/>
    </location>
</feature>
<reference evidence="2 3" key="1">
    <citation type="submission" date="2016-08" db="EMBL/GenBank/DDBJ databases">
        <title>Identification and validation of antigenic proteins from Pajaroellobacter abortibovis using de-novo genome sequence assembly and reverse vaccinology.</title>
        <authorList>
            <person name="Welly B.T."/>
            <person name="Miller M.R."/>
            <person name="Stott J.L."/>
            <person name="Blanchard M.T."/>
            <person name="Islas-Trejo A.D."/>
            <person name="O'Rourke S.M."/>
            <person name="Young A.E."/>
            <person name="Medrano J.F."/>
            <person name="Van Eenennaam A.L."/>
        </authorList>
    </citation>
    <scope>NUCLEOTIDE SEQUENCE [LARGE SCALE GENOMIC DNA]</scope>
    <source>
        <strain evidence="2 3">BTF92-0548A/99-0131</strain>
    </source>
</reference>
<feature type="transmembrane region" description="Helical" evidence="1">
    <location>
        <begin position="15"/>
        <end position="32"/>
    </location>
</feature>
<protein>
    <recommendedName>
        <fullName evidence="4">Glycosyltransferase RgtA/B/C/D-like domain-containing protein</fullName>
    </recommendedName>
</protein>
<sequence length="616" mass="70541">MHLLFSERLRCQRKGDIAALFVLVVLGYFYLYPCSSDLLNGITTRIIGDNTDILPLPLHYSILIDTFWHHPSRLFFGSVYTDLLNAPEGFGLWIPWIERLFVLLSAPFTNDATRVTAVIWLLMLTNGLSFYLLGRTLRWSKPLSLGLAICLAYNNYTRARAAVHPALVGVFSMPLILLAFELLLRPKEESAFTRHSRWSQESWGAFCLLAAAWAAHYYVITVIILSPWLLWYYLRRAAAWGQPLLPSTFRLFRCSIPVLVFFLWNALLPVPWEFRHQDTGLSKTNIHQASHLANFGAHPIDYVGFDLKLGTEDWLKPRKKITDQICSIPAGNAHERSNGIRWFVLTLFFLSIFAGCWFPKRTPEQQRSSELRWLMIASAAICFLLSFSPQTIQIDYQNAGPIAYIHKIFPQFRVPCRFGIWVQFFILATVGELCHASSQMCTRFCWFPKGTVHWLFPFLAIADYPPLNPMISSPMLPLKTDILPKSGPCGMGIRLPYTYQASEWGGMDWARELENYGLLQQLRGTNCAIISLSNYEHGQQLFNQFGLGQNFQKREKQDQWVQFARCVGLDWILFEPGISESARASLCSQLGFQQTTPEACRTNTIHPLKKRVTDCL</sequence>
<dbReference type="Proteomes" id="UP000185544">
    <property type="component" value="Chromosome"/>
</dbReference>